<name>A0A5E4AVU5_MARMO</name>
<organism evidence="2 3">
    <name type="scientific">Marmota monax</name>
    <name type="common">Woodchuck</name>
    <dbReference type="NCBI Taxonomy" id="9995"/>
    <lineage>
        <taxon>Eukaryota</taxon>
        <taxon>Metazoa</taxon>
        <taxon>Chordata</taxon>
        <taxon>Craniata</taxon>
        <taxon>Vertebrata</taxon>
        <taxon>Euteleostomi</taxon>
        <taxon>Mammalia</taxon>
        <taxon>Eutheria</taxon>
        <taxon>Euarchontoglires</taxon>
        <taxon>Glires</taxon>
        <taxon>Rodentia</taxon>
        <taxon>Sciuromorpha</taxon>
        <taxon>Sciuridae</taxon>
        <taxon>Xerinae</taxon>
        <taxon>Marmotini</taxon>
        <taxon>Marmota</taxon>
    </lineage>
</organism>
<evidence type="ECO:0000313" key="3">
    <source>
        <dbReference type="Proteomes" id="UP000335636"/>
    </source>
</evidence>
<proteinExistence type="predicted"/>
<evidence type="ECO:0000313" key="2">
    <source>
        <dbReference type="EMBL" id="VTJ61593.1"/>
    </source>
</evidence>
<reference evidence="2 3" key="1">
    <citation type="submission" date="2019-04" db="EMBL/GenBank/DDBJ databases">
        <authorList>
            <person name="Alioto T."/>
            <person name="Alioto T."/>
        </authorList>
    </citation>
    <scope>NUCLEOTIDE SEQUENCE [LARGE SCALE GENOMIC DNA]</scope>
</reference>
<keyword evidence="3" id="KW-1185">Reference proteome</keyword>
<dbReference type="Proteomes" id="UP000335636">
    <property type="component" value="Unassembled WGS sequence"/>
</dbReference>
<dbReference type="EMBL" id="WJEC01007570">
    <property type="protein sequence ID" value="KAF7470023.1"/>
    <property type="molecule type" value="Genomic_DNA"/>
</dbReference>
<reference evidence="1" key="2">
    <citation type="submission" date="2020-08" db="EMBL/GenBank/DDBJ databases">
        <authorList>
            <person name="Shumante A."/>
            <person name="Zimin A.V."/>
            <person name="Puiu D."/>
            <person name="Salzberg S.L."/>
        </authorList>
    </citation>
    <scope>NUCLEOTIDE SEQUENCE</scope>
    <source>
        <strain evidence="1">WC2-LM</strain>
        <tissue evidence="1">Liver</tissue>
    </source>
</reference>
<dbReference type="AlphaFoldDB" id="A0A5E4AVU5"/>
<accession>A0A5E4AVU5</accession>
<gene>
    <name evidence="1" type="ORF">GHT09_018613</name>
    <name evidence="2" type="ORF">MONAX_5E038592</name>
</gene>
<protein>
    <submittedName>
        <fullName evidence="2">Uncharacterized protein</fullName>
    </submittedName>
</protein>
<dbReference type="Proteomes" id="UP000662637">
    <property type="component" value="Unassembled WGS sequence"/>
</dbReference>
<sequence>MAFLLATCGVSRPFGGLDSGFVPCVQDFDKKLTEADADLQILIEQLTLLDDKLQNCKDDEQRKKIETLKETTKSKAESIKHCIVLLQIAKDQGNAEKHADGIISAVNPVDAICQPSSWEPVAARCHPRLSYLQNQLSVRLPYPWDLG</sequence>
<evidence type="ECO:0000313" key="1">
    <source>
        <dbReference type="EMBL" id="KAF7470023.1"/>
    </source>
</evidence>
<dbReference type="EMBL" id="CABDUW010000179">
    <property type="protein sequence ID" value="VTJ61593.1"/>
    <property type="molecule type" value="Genomic_DNA"/>
</dbReference>